<dbReference type="GO" id="GO:0005730">
    <property type="term" value="C:nucleolus"/>
    <property type="evidence" value="ECO:0007669"/>
    <property type="project" value="UniProtKB-SubCell"/>
</dbReference>
<accession>A7SAG6</accession>
<proteinExistence type="inferred from homology"/>
<dbReference type="CDD" id="cd13231">
    <property type="entry name" value="PH2_SSRP1-like"/>
    <property type="match status" value="1"/>
</dbReference>
<evidence type="ECO:0000256" key="3">
    <source>
        <dbReference type="ARBA" id="ARBA00016104"/>
    </source>
</evidence>
<dbReference type="Pfam" id="PF03531">
    <property type="entry name" value="SSrecog"/>
    <property type="match status" value="1"/>
</dbReference>
<keyword evidence="5 12" id="KW-0235">DNA replication</keyword>
<evidence type="ECO:0000313" key="15">
    <source>
        <dbReference type="Proteomes" id="UP000001593"/>
    </source>
</evidence>
<keyword evidence="9 12" id="KW-0804">Transcription</keyword>
<dbReference type="OMA" id="QVVTKIF"/>
<evidence type="ECO:0000313" key="14">
    <source>
        <dbReference type="EMBL" id="EDO39306.1"/>
    </source>
</evidence>
<organism evidence="14 15">
    <name type="scientific">Nematostella vectensis</name>
    <name type="common">Starlet sea anemone</name>
    <dbReference type="NCBI Taxonomy" id="45351"/>
    <lineage>
        <taxon>Eukaryota</taxon>
        <taxon>Metazoa</taxon>
        <taxon>Cnidaria</taxon>
        <taxon>Anthozoa</taxon>
        <taxon>Hexacorallia</taxon>
        <taxon>Actiniaria</taxon>
        <taxon>Edwardsiidae</taxon>
        <taxon>Nematostella</taxon>
    </lineage>
</organism>
<dbReference type="InterPro" id="IPR024954">
    <property type="entry name" value="SSRP1_DD"/>
</dbReference>
<dbReference type="AlphaFoldDB" id="A7SAG6"/>
<dbReference type="Gene3D" id="2.30.29.150">
    <property type="match status" value="1"/>
</dbReference>
<evidence type="ECO:0000256" key="2">
    <source>
        <dbReference type="ARBA" id="ARBA00010060"/>
    </source>
</evidence>
<evidence type="ECO:0000256" key="7">
    <source>
        <dbReference type="ARBA" id="ARBA00023015"/>
    </source>
</evidence>
<dbReference type="GO" id="GO:0042393">
    <property type="term" value="F:histone binding"/>
    <property type="evidence" value="ECO:0000318"/>
    <property type="project" value="GO_Central"/>
</dbReference>
<evidence type="ECO:0000256" key="10">
    <source>
        <dbReference type="ARBA" id="ARBA00023204"/>
    </source>
</evidence>
<dbReference type="PhylomeDB" id="A7SAG6"/>
<evidence type="ECO:0000256" key="12">
    <source>
        <dbReference type="RuleBase" id="RU364013"/>
    </source>
</evidence>
<dbReference type="GO" id="GO:0031491">
    <property type="term" value="F:nucleosome binding"/>
    <property type="evidence" value="ECO:0000318"/>
    <property type="project" value="GO_Central"/>
</dbReference>
<gene>
    <name evidence="14" type="ORF">NEMVEDRAFT_v1g110962</name>
</gene>
<dbReference type="InterPro" id="IPR035417">
    <property type="entry name" value="SSRP1/POB3_N"/>
</dbReference>
<dbReference type="SUPFAM" id="SSF50729">
    <property type="entry name" value="PH domain-like"/>
    <property type="match status" value="1"/>
</dbReference>
<evidence type="ECO:0000256" key="9">
    <source>
        <dbReference type="ARBA" id="ARBA00023163"/>
    </source>
</evidence>
<comment type="subcellular location">
    <subcellularLocation>
        <location evidence="1">Nucleus</location>
        <location evidence="1">Nucleolus</location>
    </subcellularLocation>
    <subcellularLocation>
        <location evidence="12">Nucleus</location>
    </subcellularLocation>
    <subcellularLocation>
        <location evidence="12">Chromosome</location>
    </subcellularLocation>
</comment>
<reference evidence="14 15" key="1">
    <citation type="journal article" date="2007" name="Science">
        <title>Sea anemone genome reveals ancestral eumetazoan gene repertoire and genomic organization.</title>
        <authorList>
            <person name="Putnam N.H."/>
            <person name="Srivastava M."/>
            <person name="Hellsten U."/>
            <person name="Dirks B."/>
            <person name="Chapman J."/>
            <person name="Salamov A."/>
            <person name="Terry A."/>
            <person name="Shapiro H."/>
            <person name="Lindquist E."/>
            <person name="Kapitonov V.V."/>
            <person name="Jurka J."/>
            <person name="Genikhovich G."/>
            <person name="Grigoriev I.V."/>
            <person name="Lucas S.M."/>
            <person name="Steele R.E."/>
            <person name="Finnerty J.R."/>
            <person name="Technau U."/>
            <person name="Martindale M.Q."/>
            <person name="Rokhsar D.S."/>
        </authorList>
    </citation>
    <scope>NUCLEOTIDE SEQUENCE [LARGE SCALE GENOMIC DNA]</scope>
    <source>
        <strain evidence="15">CH2 X CH6</strain>
    </source>
</reference>
<keyword evidence="7 12" id="KW-0805">Transcription regulation</keyword>
<evidence type="ECO:0000256" key="4">
    <source>
        <dbReference type="ARBA" id="ARBA00022454"/>
    </source>
</evidence>
<dbReference type="InterPro" id="IPR013719">
    <property type="entry name" value="RTT106/SPT16-like_middle_dom"/>
</dbReference>
<keyword evidence="11 12" id="KW-0539">Nucleus</keyword>
<dbReference type="GO" id="GO:0035101">
    <property type="term" value="C:FACT complex"/>
    <property type="evidence" value="ECO:0000318"/>
    <property type="project" value="GO_Central"/>
</dbReference>
<dbReference type="Gene3D" id="2.30.29.30">
    <property type="entry name" value="Pleckstrin-homology domain (PH domain)/Phosphotyrosine-binding domain (PTB)"/>
    <property type="match status" value="2"/>
</dbReference>
<dbReference type="GO" id="GO:1902275">
    <property type="term" value="P:regulation of chromatin organization"/>
    <property type="evidence" value="ECO:0000318"/>
    <property type="project" value="GO_Central"/>
</dbReference>
<dbReference type="SMART" id="SM01287">
    <property type="entry name" value="Rtt106"/>
    <property type="match status" value="1"/>
</dbReference>
<dbReference type="InterPro" id="IPR011993">
    <property type="entry name" value="PH-like_dom_sf"/>
</dbReference>
<dbReference type="GO" id="GO:0006260">
    <property type="term" value="P:DNA replication"/>
    <property type="evidence" value="ECO:0007669"/>
    <property type="project" value="UniProtKB-KW"/>
</dbReference>
<keyword evidence="6 12" id="KW-0227">DNA damage</keyword>
<dbReference type="STRING" id="45351.A7SAG6"/>
<keyword evidence="15" id="KW-1185">Reference proteome</keyword>
<keyword evidence="8" id="KW-0238">DNA-binding</keyword>
<keyword evidence="10 12" id="KW-0234">DNA repair</keyword>
<evidence type="ECO:0000256" key="1">
    <source>
        <dbReference type="ARBA" id="ARBA00004604"/>
    </source>
</evidence>
<dbReference type="InParanoid" id="A7SAG6"/>
<dbReference type="GO" id="GO:0006281">
    <property type="term" value="P:DNA repair"/>
    <property type="evidence" value="ECO:0007669"/>
    <property type="project" value="UniProtKB-KW"/>
</dbReference>
<dbReference type="InterPro" id="IPR000969">
    <property type="entry name" value="SSRP1/POB3"/>
</dbReference>
<sequence>MATLISCLFLKNSGRLKLHKSGAVFKASKTGRVDQFSKDDIESAHWLRVACGQELKIVLKSGLQFRFDGFKESDFANLSEFLKSFFGVKLEEMELSVKGWNWGTATFNGSALAFEVDKKPAFEIPLKDVSQATTAGNNEVTLEFHQHDDAEVALMEMRFYIPTPADSTDPNPTFHEHVLSKADIIQITGDAIVTIPDVACLTPRGRYTMKIFPTFVQLHGKTYDYKIPYTTILRIFLLPHKDHMFFVVSMDPPIKQGQTRYPFLITRFDKDEHFDVKLNISKEEMKEKYDGKIEKEMSGAIYEIISRLMKAVVGKKITVPGTFKSHQGVSCITCSHRAGSGLLYPLERGFIFIHKPPVHVRFDEISAVNFARVAGAGGHSRSFDFELQTKNGTTIVFSSIEREEYGRLFDFVRDKKLRIKNTGKSTKEKNIDDDLMGSDDDEHDAYLETVK</sequence>
<dbReference type="Pfam" id="PF17292">
    <property type="entry name" value="POB3_N"/>
    <property type="match status" value="1"/>
</dbReference>
<evidence type="ECO:0000256" key="5">
    <source>
        <dbReference type="ARBA" id="ARBA00022705"/>
    </source>
</evidence>
<dbReference type="InterPro" id="IPR048993">
    <property type="entry name" value="SSRP1-like_PH1"/>
</dbReference>
<evidence type="ECO:0000256" key="6">
    <source>
        <dbReference type="ARBA" id="ARBA00022763"/>
    </source>
</evidence>
<dbReference type="InterPro" id="IPR038167">
    <property type="entry name" value="SSRP1_sf"/>
</dbReference>
<dbReference type="FunFam" id="2.30.29.30:FF:000098">
    <property type="entry name" value="Fact complex subunit ssrp1"/>
    <property type="match status" value="1"/>
</dbReference>
<dbReference type="Proteomes" id="UP000001593">
    <property type="component" value="Unassembled WGS sequence"/>
</dbReference>
<dbReference type="PANTHER" id="PTHR45849:SF1">
    <property type="entry name" value="FACT COMPLEX SUBUNIT SSRP1"/>
    <property type="match status" value="1"/>
</dbReference>
<dbReference type="Pfam" id="PF21103">
    <property type="entry name" value="PH1_SSRP1-like"/>
    <property type="match status" value="1"/>
</dbReference>
<evidence type="ECO:0000256" key="8">
    <source>
        <dbReference type="ARBA" id="ARBA00023125"/>
    </source>
</evidence>
<dbReference type="PRINTS" id="PR00887">
    <property type="entry name" value="SSRCOGNITION"/>
</dbReference>
<dbReference type="FunCoup" id="A7SAG6">
    <property type="interactions" value="828"/>
</dbReference>
<name>A7SAG6_NEMVE</name>
<dbReference type="GO" id="GO:0003677">
    <property type="term" value="F:DNA binding"/>
    <property type="evidence" value="ECO:0007669"/>
    <property type="project" value="UniProtKB-KW"/>
</dbReference>
<dbReference type="EMBL" id="DS469609">
    <property type="protein sequence ID" value="EDO39306.1"/>
    <property type="molecule type" value="Genomic_DNA"/>
</dbReference>
<dbReference type="InterPro" id="IPR050454">
    <property type="entry name" value="RTT106/SSRP1_HistChap/FACT"/>
</dbReference>
<comment type="similarity">
    <text evidence="2 12">Belongs to the SSRP1 family.</text>
</comment>
<evidence type="ECO:0000259" key="13">
    <source>
        <dbReference type="SMART" id="SM01287"/>
    </source>
</evidence>
<feature type="domain" description="Histone chaperone RTT106/FACT complex subunit SPT16-like middle" evidence="13">
    <location>
        <begin position="329"/>
        <end position="422"/>
    </location>
</feature>
<protein>
    <recommendedName>
        <fullName evidence="3 12">FACT complex subunit SSRP1</fullName>
    </recommendedName>
</protein>
<dbReference type="FunFam" id="2.30.29.220:FF:000001">
    <property type="entry name" value="FACT complex subunit SSRP1"/>
    <property type="match status" value="1"/>
</dbReference>
<dbReference type="FunFam" id="2.30.29.150:FF:000001">
    <property type="entry name" value="Fact complex subunit ssrp1"/>
    <property type="match status" value="1"/>
</dbReference>
<dbReference type="FunFam" id="2.30.29.30:FF:000119">
    <property type="entry name" value="FACT complex subunit SSRP1"/>
    <property type="match status" value="1"/>
</dbReference>
<dbReference type="eggNOG" id="KOG0526">
    <property type="taxonomic scope" value="Eukaryota"/>
</dbReference>
<dbReference type="CDD" id="cd13230">
    <property type="entry name" value="PH1_SSRP1-like"/>
    <property type="match status" value="1"/>
</dbReference>
<dbReference type="PANTHER" id="PTHR45849">
    <property type="entry name" value="FACT COMPLEX SUBUNIT SSRP1"/>
    <property type="match status" value="1"/>
</dbReference>
<keyword evidence="4 12" id="KW-0158">Chromosome</keyword>
<dbReference type="Pfam" id="PF08512">
    <property type="entry name" value="Rttp106-like_middle"/>
    <property type="match status" value="1"/>
</dbReference>
<dbReference type="HOGENOM" id="CLU_017374_3_1_1"/>
<feature type="non-terminal residue" evidence="14">
    <location>
        <position position="1"/>
    </location>
</feature>
<dbReference type="Gene3D" id="2.30.29.220">
    <property type="entry name" value="Structure-specific recognition protein (SSRP1)"/>
    <property type="match status" value="1"/>
</dbReference>
<comment type="function">
    <text evidence="12">Component of the FACT complex, a general chromatin factor that acts to reorganize nucleosomes. The FACT complex is involved in multiple processes that require DNA as a template such as mRNA elongation, DNA replication and DNA repair. During transcription elongation the FACT complex acts as a histone chaperone that both destabilizes and restores nucleosomal structure. It facilitates the passage of RNA polymerase II and transcription by promoting the dissociation of one histone H2A-H2B dimer from the nucleosome, then subsequently promotes the reestablishment of the nucleosome following the passage of RNA polymerase II.</text>
</comment>
<evidence type="ECO:0000256" key="11">
    <source>
        <dbReference type="ARBA" id="ARBA00023242"/>
    </source>
</evidence>